<reference evidence="2 3" key="1">
    <citation type="journal article" date="2011" name="Stand. Genomic Sci.">
        <title>Complete genome sequence of Desulfobulbus propionicus type strain (1pr3).</title>
        <authorList>
            <person name="Pagani I."/>
            <person name="Lapidus A."/>
            <person name="Nolan M."/>
            <person name="Lucas S."/>
            <person name="Hammon N."/>
            <person name="Deshpande S."/>
            <person name="Cheng J.F."/>
            <person name="Chertkov O."/>
            <person name="Davenport K."/>
            <person name="Tapia R."/>
            <person name="Han C."/>
            <person name="Goodwin L."/>
            <person name="Pitluck S."/>
            <person name="Liolios K."/>
            <person name="Mavromatis K."/>
            <person name="Ivanova N."/>
            <person name="Mikhailova N."/>
            <person name="Pati A."/>
            <person name="Chen A."/>
            <person name="Palaniappan K."/>
            <person name="Land M."/>
            <person name="Hauser L."/>
            <person name="Chang Y.J."/>
            <person name="Jeffries C.D."/>
            <person name="Detter J.C."/>
            <person name="Brambilla E."/>
            <person name="Kannan K.P."/>
            <person name="Djao O.D."/>
            <person name="Rohde M."/>
            <person name="Pukall R."/>
            <person name="Spring S."/>
            <person name="Goker M."/>
            <person name="Sikorski J."/>
            <person name="Woyke T."/>
            <person name="Bristow J."/>
            <person name="Eisen J.A."/>
            <person name="Markowitz V."/>
            <person name="Hugenholtz P."/>
            <person name="Kyrpides N.C."/>
            <person name="Klenk H.P."/>
        </authorList>
    </citation>
    <scope>NUCLEOTIDE SEQUENCE [LARGE SCALE GENOMIC DNA]</scope>
    <source>
        <strain evidence="3">ATCC 33891 / DSM 2032 / 1pr3</strain>
    </source>
</reference>
<gene>
    <name evidence="2" type="ordered locus">Despr_1410</name>
</gene>
<dbReference type="Proteomes" id="UP000006365">
    <property type="component" value="Chromosome"/>
</dbReference>
<dbReference type="InterPro" id="IPR001646">
    <property type="entry name" value="5peptide_repeat"/>
</dbReference>
<feature type="region of interest" description="Disordered" evidence="1">
    <location>
        <begin position="195"/>
        <end position="223"/>
    </location>
</feature>
<proteinExistence type="predicted"/>
<keyword evidence="3" id="KW-1185">Reference proteome</keyword>
<dbReference type="PANTHER" id="PTHR14136">
    <property type="entry name" value="BTB_POZ DOMAIN-CONTAINING PROTEIN KCTD9"/>
    <property type="match status" value="1"/>
</dbReference>
<dbReference type="KEGG" id="dpr:Despr_1410"/>
<dbReference type="PANTHER" id="PTHR14136:SF17">
    <property type="entry name" value="BTB_POZ DOMAIN-CONTAINING PROTEIN KCTD9"/>
    <property type="match status" value="1"/>
</dbReference>
<feature type="region of interest" description="Disordered" evidence="1">
    <location>
        <begin position="151"/>
        <end position="178"/>
    </location>
</feature>
<evidence type="ECO:0000313" key="2">
    <source>
        <dbReference type="EMBL" id="ADW17572.1"/>
    </source>
</evidence>
<dbReference type="InterPro" id="IPR051082">
    <property type="entry name" value="Pentapeptide-BTB/POZ_domain"/>
</dbReference>
<feature type="compositionally biased region" description="Low complexity" evidence="1">
    <location>
        <begin position="198"/>
        <end position="209"/>
    </location>
</feature>
<evidence type="ECO:0000256" key="1">
    <source>
        <dbReference type="SAM" id="MobiDB-lite"/>
    </source>
</evidence>
<dbReference type="AlphaFoldDB" id="A0A7U4DP14"/>
<organism evidence="2 3">
    <name type="scientific">Desulfobulbus propionicus (strain ATCC 33891 / DSM 2032 / VKM B-1956 / 1pr3)</name>
    <dbReference type="NCBI Taxonomy" id="577650"/>
    <lineage>
        <taxon>Bacteria</taxon>
        <taxon>Pseudomonadati</taxon>
        <taxon>Thermodesulfobacteriota</taxon>
        <taxon>Desulfobulbia</taxon>
        <taxon>Desulfobulbales</taxon>
        <taxon>Desulfobulbaceae</taxon>
        <taxon>Desulfobulbus</taxon>
    </lineage>
</organism>
<sequence length="342" mass="35834">MRVPLEALPPIFEDAMRFSVSFLVLATVIGLLAPECWAASSTRSVVHKNMQRLLKSKTCPSCDLSGADLRQSKLENANLEGANLTGAQLSLADLSGANLKKANLRNANLHGADLAYADLEGANLTGASLEGAIFKATKMKGRIVNRLLHADQVRPETPAAPVSPPDNQPVRRQQPSESMLQAADIEPVADAALPTETSAQPSADPPDAAGISEPASETAPSTDEINAGKQTLIDQMFEQERCVGCDLSGVDLSGRDLAGFDLERANLSNSDLREADLSETNLKGAVLHGAQLQEADLSEADLYRADFTGANLSGADLGEAKIDGADLSGAIGVALESEAAPQ</sequence>
<dbReference type="EMBL" id="CP002364">
    <property type="protein sequence ID" value="ADW17572.1"/>
    <property type="molecule type" value="Genomic_DNA"/>
</dbReference>
<accession>A0A7U4DP14</accession>
<dbReference type="Gene3D" id="2.160.20.80">
    <property type="entry name" value="E3 ubiquitin-protein ligase SopA"/>
    <property type="match status" value="2"/>
</dbReference>
<evidence type="ECO:0000313" key="3">
    <source>
        <dbReference type="Proteomes" id="UP000006365"/>
    </source>
</evidence>
<dbReference type="SUPFAM" id="SSF141571">
    <property type="entry name" value="Pentapeptide repeat-like"/>
    <property type="match status" value="2"/>
</dbReference>
<name>A0A7U4DP14_DESPD</name>
<dbReference type="Pfam" id="PF00805">
    <property type="entry name" value="Pentapeptide"/>
    <property type="match status" value="4"/>
</dbReference>
<protein>
    <submittedName>
        <fullName evidence="2">Pentapeptide repeat protein</fullName>
    </submittedName>
</protein>